<evidence type="ECO:0000256" key="3">
    <source>
        <dbReference type="ARBA" id="ARBA00022692"/>
    </source>
</evidence>
<proteinExistence type="predicted"/>
<feature type="transmembrane region" description="Helical" evidence="6">
    <location>
        <begin position="174"/>
        <end position="194"/>
    </location>
</feature>
<evidence type="ECO:0000256" key="2">
    <source>
        <dbReference type="ARBA" id="ARBA00022475"/>
    </source>
</evidence>
<feature type="transmembrane region" description="Helical" evidence="6">
    <location>
        <begin position="206"/>
        <end position="230"/>
    </location>
</feature>
<reference evidence="7" key="1">
    <citation type="submission" date="2016-10" db="EMBL/GenBank/DDBJ databases">
        <authorList>
            <person name="de Groot N.N."/>
        </authorList>
    </citation>
    <scope>NUCLEOTIDE SEQUENCE</scope>
</reference>
<dbReference type="NCBIfam" id="TIGR00765">
    <property type="entry name" value="yihY_not_rbn"/>
    <property type="match status" value="1"/>
</dbReference>
<feature type="transmembrane region" description="Helical" evidence="6">
    <location>
        <begin position="242"/>
        <end position="263"/>
    </location>
</feature>
<dbReference type="PIRSF" id="PIRSF035875">
    <property type="entry name" value="RNase_BN"/>
    <property type="match status" value="1"/>
</dbReference>
<evidence type="ECO:0000256" key="1">
    <source>
        <dbReference type="ARBA" id="ARBA00004651"/>
    </source>
</evidence>
<dbReference type="GO" id="GO:0005886">
    <property type="term" value="C:plasma membrane"/>
    <property type="evidence" value="ECO:0007669"/>
    <property type="project" value="UniProtKB-SubCell"/>
</dbReference>
<keyword evidence="4 6" id="KW-1133">Transmembrane helix</keyword>
<evidence type="ECO:0000256" key="4">
    <source>
        <dbReference type="ARBA" id="ARBA00022989"/>
    </source>
</evidence>
<name>A0A1W1EHF6_9ZZZZ</name>
<dbReference type="PANTHER" id="PTHR30213:SF0">
    <property type="entry name" value="UPF0761 MEMBRANE PROTEIN YIHY"/>
    <property type="match status" value="1"/>
</dbReference>
<comment type="subcellular location">
    <subcellularLocation>
        <location evidence="1">Cell membrane</location>
        <topology evidence="1">Multi-pass membrane protein</topology>
    </subcellularLocation>
</comment>
<evidence type="ECO:0000313" key="7">
    <source>
        <dbReference type="EMBL" id="SHO80284.1"/>
    </source>
</evidence>
<keyword evidence="2" id="KW-1003">Cell membrane</keyword>
<feature type="transmembrane region" description="Helical" evidence="6">
    <location>
        <begin position="140"/>
        <end position="162"/>
    </location>
</feature>
<keyword evidence="5 6" id="KW-0472">Membrane</keyword>
<dbReference type="AlphaFoldDB" id="A0A1W1EHF6"/>
<dbReference type="Pfam" id="PF03631">
    <property type="entry name" value="Virul_fac_BrkB"/>
    <property type="match status" value="1"/>
</dbReference>
<evidence type="ECO:0000256" key="5">
    <source>
        <dbReference type="ARBA" id="ARBA00023136"/>
    </source>
</evidence>
<dbReference type="EMBL" id="FRYL01000002">
    <property type="protein sequence ID" value="SHO80284.1"/>
    <property type="molecule type" value="Genomic_DNA"/>
</dbReference>
<dbReference type="InterPro" id="IPR017039">
    <property type="entry name" value="Virul_fac_BrkB"/>
</dbReference>
<gene>
    <name evidence="7" type="ORF">MNB_SV-15-377</name>
</gene>
<accession>A0A1W1EHF6</accession>
<dbReference type="PANTHER" id="PTHR30213">
    <property type="entry name" value="INNER MEMBRANE PROTEIN YHJD"/>
    <property type="match status" value="1"/>
</dbReference>
<keyword evidence="3 6" id="KW-0812">Transmembrane</keyword>
<protein>
    <submittedName>
        <fullName evidence="7">Inner membrane protein YihY, formerly thought to be RNase BN</fullName>
    </submittedName>
</protein>
<organism evidence="7">
    <name type="scientific">hydrothermal vent metagenome</name>
    <dbReference type="NCBI Taxonomy" id="652676"/>
    <lineage>
        <taxon>unclassified sequences</taxon>
        <taxon>metagenomes</taxon>
        <taxon>ecological metagenomes</taxon>
    </lineage>
</organism>
<evidence type="ECO:0000256" key="6">
    <source>
        <dbReference type="SAM" id="Phobius"/>
    </source>
</evidence>
<feature type="transmembrane region" description="Helical" evidence="6">
    <location>
        <begin position="37"/>
        <end position="61"/>
    </location>
</feature>
<feature type="transmembrane region" description="Helical" evidence="6">
    <location>
        <begin position="100"/>
        <end position="119"/>
    </location>
</feature>
<sequence>MYQNSIRSLFIIYYIFIRDFLDALLDKKLGYFAASLSFYTILSAIPIMIVIFYIFTLLPIFDDVYLYLRDMMINDFLPIGASKDMLLKLDKFLLNSNNNIGILGIIYVFLSSTIFFKNYDSIVNEIFRTKKRTLVKDIKVYWILIISVSLVVPLSCYLSMMIDGLIIDNMATTGVRLFYFLPYIMMWTLFFIAYKVSINKKVSTNSAFISSFISSGIWYIGKFIFVFVILHNEAYKNIYGSLSIILFFMFWIYISWAIFLRGLKLCYVLDRDKVINNIIE</sequence>